<dbReference type="GeneID" id="59255453"/>
<sequence length="186" mass="20675">MFNIRVLKLEDRNGTLYVDEDYPDEEIKMQIFHDFPVNLVQNVEDKHALLAQNACSEAITWMQEVTGQFLTGIAAKIAEVGVTPKNAKRRLVQGHSYGGAYSLDLTSAQYGYYLPVTPWPQYLDNRVSKIYSSGEFGDAKNEYTTLINDPADPIAEIGHINQGCSDAMKAAQSSGKQKSACRYLAS</sequence>
<accession>A0A8H6B090</accession>
<dbReference type="RefSeq" id="XP_037195915.1">
    <property type="nucleotide sequence ID" value="XM_037331761.1"/>
</dbReference>
<dbReference type="AlphaFoldDB" id="A0A8H6B090"/>
<reference evidence="1 2" key="1">
    <citation type="journal article" date="2020" name="Phytopathology">
        <title>A high-quality genome resource of Botrytis fragariae, a new and rapidly spreading fungal pathogen causing strawberry gray mold in the U.S.A.</title>
        <authorList>
            <person name="Wu Y."/>
            <person name="Saski C.A."/>
            <person name="Schnabel G."/>
            <person name="Xiao S."/>
            <person name="Hu M."/>
        </authorList>
    </citation>
    <scope>NUCLEOTIDE SEQUENCE [LARGE SCALE GENOMIC DNA]</scope>
    <source>
        <strain evidence="1 2">BVB16</strain>
    </source>
</reference>
<protein>
    <submittedName>
        <fullName evidence="1">Uncharacterized protein</fullName>
    </submittedName>
</protein>
<dbReference type="Proteomes" id="UP000531561">
    <property type="component" value="Unassembled WGS sequence"/>
</dbReference>
<name>A0A8H6B090_9HELO</name>
<dbReference type="OrthoDB" id="432970at2759"/>
<organism evidence="1 2">
    <name type="scientific">Botrytis fragariae</name>
    <dbReference type="NCBI Taxonomy" id="1964551"/>
    <lineage>
        <taxon>Eukaryota</taxon>
        <taxon>Fungi</taxon>
        <taxon>Dikarya</taxon>
        <taxon>Ascomycota</taxon>
        <taxon>Pezizomycotina</taxon>
        <taxon>Leotiomycetes</taxon>
        <taxon>Helotiales</taxon>
        <taxon>Sclerotiniaceae</taxon>
        <taxon>Botrytis</taxon>
    </lineage>
</organism>
<dbReference type="EMBL" id="JABFCT010000003">
    <property type="protein sequence ID" value="KAF5876969.1"/>
    <property type="molecule type" value="Genomic_DNA"/>
</dbReference>
<gene>
    <name evidence="1" type="ORF">Bfra_001327ia</name>
</gene>
<evidence type="ECO:0000313" key="1">
    <source>
        <dbReference type="EMBL" id="KAF5876969.1"/>
    </source>
</evidence>
<comment type="caution">
    <text evidence="1">The sequence shown here is derived from an EMBL/GenBank/DDBJ whole genome shotgun (WGS) entry which is preliminary data.</text>
</comment>
<proteinExistence type="predicted"/>
<evidence type="ECO:0000313" key="2">
    <source>
        <dbReference type="Proteomes" id="UP000531561"/>
    </source>
</evidence>
<keyword evidence="2" id="KW-1185">Reference proteome</keyword>